<reference evidence="2 3" key="1">
    <citation type="submission" date="2018-02" db="EMBL/GenBank/DDBJ databases">
        <title>Draft genome of wild Prunus yedoensis var. nudiflora.</title>
        <authorList>
            <person name="Baek S."/>
            <person name="Kim J.-H."/>
            <person name="Choi K."/>
            <person name="Kim G.-B."/>
            <person name="Cho A."/>
            <person name="Jang H."/>
            <person name="Shin C.-H."/>
            <person name="Yu H.-J."/>
            <person name="Mun J.-H."/>
        </authorList>
    </citation>
    <scope>NUCLEOTIDE SEQUENCE [LARGE SCALE GENOMIC DNA]</scope>
    <source>
        <strain evidence="3">cv. Jeju island</strain>
        <tissue evidence="2">Leaf</tissue>
    </source>
</reference>
<proteinExistence type="predicted"/>
<gene>
    <name evidence="2" type="ORF">Pyn_16525</name>
</gene>
<evidence type="ECO:0000313" key="3">
    <source>
        <dbReference type="Proteomes" id="UP000250321"/>
    </source>
</evidence>
<evidence type="ECO:0000313" key="2">
    <source>
        <dbReference type="EMBL" id="PQQ05070.1"/>
    </source>
</evidence>
<feature type="compositionally biased region" description="Polar residues" evidence="1">
    <location>
        <begin position="58"/>
        <end position="72"/>
    </location>
</feature>
<evidence type="ECO:0000256" key="1">
    <source>
        <dbReference type="SAM" id="MobiDB-lite"/>
    </source>
</evidence>
<organism evidence="2 3">
    <name type="scientific">Prunus yedoensis var. nudiflora</name>
    <dbReference type="NCBI Taxonomy" id="2094558"/>
    <lineage>
        <taxon>Eukaryota</taxon>
        <taxon>Viridiplantae</taxon>
        <taxon>Streptophyta</taxon>
        <taxon>Embryophyta</taxon>
        <taxon>Tracheophyta</taxon>
        <taxon>Spermatophyta</taxon>
        <taxon>Magnoliopsida</taxon>
        <taxon>eudicotyledons</taxon>
        <taxon>Gunneridae</taxon>
        <taxon>Pentapetalae</taxon>
        <taxon>rosids</taxon>
        <taxon>fabids</taxon>
        <taxon>Rosales</taxon>
        <taxon>Rosaceae</taxon>
        <taxon>Amygdaloideae</taxon>
        <taxon>Amygdaleae</taxon>
        <taxon>Prunus</taxon>
    </lineage>
</organism>
<sequence length="90" mass="9901">MLACLGREAGECSGSLVIRGAKGASFVQCRVARGVKKGLGSLLARREETRKHVRKWHSANQGHVRSTGQHQTTWKLSGHRNLVNLIGRDE</sequence>
<name>A0A314YGE6_PRUYE</name>
<keyword evidence="3" id="KW-1185">Reference proteome</keyword>
<protein>
    <submittedName>
        <fullName evidence="2">Uncharacterized protein</fullName>
    </submittedName>
</protein>
<feature type="region of interest" description="Disordered" evidence="1">
    <location>
        <begin position="51"/>
        <end position="72"/>
    </location>
</feature>
<dbReference type="EMBL" id="PJQY01001146">
    <property type="protein sequence ID" value="PQQ05070.1"/>
    <property type="molecule type" value="Genomic_DNA"/>
</dbReference>
<comment type="caution">
    <text evidence="2">The sequence shown here is derived from an EMBL/GenBank/DDBJ whole genome shotgun (WGS) entry which is preliminary data.</text>
</comment>
<accession>A0A314YGE6</accession>
<dbReference type="AlphaFoldDB" id="A0A314YGE6"/>
<dbReference type="Proteomes" id="UP000250321">
    <property type="component" value="Unassembled WGS sequence"/>
</dbReference>